<dbReference type="RefSeq" id="WP_188764873.1">
    <property type="nucleotide sequence ID" value="NZ_BMKK01000002.1"/>
</dbReference>
<dbReference type="InterPro" id="IPR011050">
    <property type="entry name" value="Pectin_lyase_fold/virulence"/>
</dbReference>
<dbReference type="InterPro" id="IPR059226">
    <property type="entry name" value="Choice_anch_Q_dom"/>
</dbReference>
<gene>
    <name evidence="2" type="ORF">GCM10011514_09260</name>
</gene>
<dbReference type="InterPro" id="IPR055015">
    <property type="entry name" value="GCX_COOH"/>
</dbReference>
<reference evidence="2" key="1">
    <citation type="journal article" date="2014" name="Int. J. Syst. Evol. Microbiol.">
        <title>Complete genome sequence of Corynebacterium casei LMG S-19264T (=DSM 44701T), isolated from a smear-ripened cheese.</title>
        <authorList>
            <consortium name="US DOE Joint Genome Institute (JGI-PGF)"/>
            <person name="Walter F."/>
            <person name="Albersmeier A."/>
            <person name="Kalinowski J."/>
            <person name="Ruckert C."/>
        </authorList>
    </citation>
    <scope>NUCLEOTIDE SEQUENCE</scope>
    <source>
        <strain evidence="2">CGMCC 1.15958</strain>
    </source>
</reference>
<comment type="caution">
    <text evidence="2">The sequence shown here is derived from an EMBL/GenBank/DDBJ whole genome shotgun (WGS) entry which is preliminary data.</text>
</comment>
<dbReference type="NCBIfam" id="NF041518">
    <property type="entry name" value="choice_anch_Q"/>
    <property type="match status" value="1"/>
</dbReference>
<proteinExistence type="predicted"/>
<name>A0A916YIT8_9BACT</name>
<sequence>MAGVYKPQKDGSGNASPADPRDKLFLIKDGVKIYGGFIGTETLLSQRNWSNNKTILSGDIDNNDTNTDGNNINESHTDIVGSNVYHIAVFIGNGLNAPTVLDGFILTGGQTFSTAVSAPSQDINVAGVGNINVSSFRGAALMFSIATAQIKNCVITGNFSNSGVLYQNNQNSWANLVTTLENCYWTGNTSNSTGMIFFHRTWVNMINNVITNNTANGGVLYISSNQPGGNVININHLTFYNNTTTSSSPVYLQSGIVNITNSIIRNATLGSLNIINNTSTLTISNSNVLGSSLNGSWNPADGTNGGNNMDLPPLFSNTANIIGVDNKYFTADDGLTLTSCSPMINKGSTGLTTDVMGNARPFESQTDIGAYEFQSASTVPADPTTVSASSTSVTCGQSVTLSATCTTGTVTWYNVFNGGTSIGTGTGLSVTPLANPSVYYAACETSATCINITRISTGNITVTLPTDPTNITVSSTAVCPGTQVSLSANCTGGAIPEWYNGATALSTTTPFTPTVTSNITYSVKCKSGSCYSNAVNAQPIVILGTPTNITTSIRNICGNTIPAITFSATCAVGTVRWYNAPSGGSLVGTGSPFVNTPVNPTPGFNRYYPSCSNGTCESNRGSGESFVYTPVPSNVTANPSFICSTSSVTLSASCSNGSLNWYSTATGGASIGTTNSISQTVSTTTTYYAECTNNFLSICNTDRVPVTVTLESTPPNPTNVSTDKTLVCPGSNVSLSATCSSGTIKWYNSATGGAALGTGSPLVQMPSTTTTYYAACESVSCGNSSRIPTQTVQVSSVGSNLNLTTNISGTSIQTSSNTITATNTVLAGANVKYLANNSITLNPLVGGGFQVANGAVFEAKIMALSGCN</sequence>
<dbReference type="SUPFAM" id="SSF51126">
    <property type="entry name" value="Pectin lyase-like"/>
    <property type="match status" value="1"/>
</dbReference>
<feature type="domain" description="Ig-like" evidence="1">
    <location>
        <begin position="380"/>
        <end position="456"/>
    </location>
</feature>
<dbReference type="EMBL" id="BMKK01000002">
    <property type="protein sequence ID" value="GGD47421.1"/>
    <property type="molecule type" value="Genomic_DNA"/>
</dbReference>
<feature type="domain" description="Ig-like" evidence="1">
    <location>
        <begin position="550"/>
        <end position="620"/>
    </location>
</feature>
<evidence type="ECO:0000313" key="2">
    <source>
        <dbReference type="EMBL" id="GGD47421.1"/>
    </source>
</evidence>
<reference evidence="2" key="2">
    <citation type="submission" date="2020-09" db="EMBL/GenBank/DDBJ databases">
        <authorList>
            <person name="Sun Q."/>
            <person name="Zhou Y."/>
        </authorList>
    </citation>
    <scope>NUCLEOTIDE SEQUENCE</scope>
    <source>
        <strain evidence="2">CGMCC 1.15958</strain>
    </source>
</reference>
<dbReference type="InterPro" id="IPR044023">
    <property type="entry name" value="Ig_7"/>
</dbReference>
<dbReference type="AlphaFoldDB" id="A0A916YIT8"/>
<feature type="domain" description="Ig-like" evidence="1">
    <location>
        <begin position="714"/>
        <end position="790"/>
    </location>
</feature>
<evidence type="ECO:0000259" key="1">
    <source>
        <dbReference type="Pfam" id="PF19081"/>
    </source>
</evidence>
<dbReference type="NCBIfam" id="NF045639">
    <property type="entry name" value="GCX_COOH"/>
    <property type="match status" value="1"/>
</dbReference>
<keyword evidence="3" id="KW-1185">Reference proteome</keyword>
<accession>A0A916YIT8</accession>
<dbReference type="Proteomes" id="UP000609064">
    <property type="component" value="Unassembled WGS sequence"/>
</dbReference>
<feature type="domain" description="Ig-like" evidence="1">
    <location>
        <begin position="633"/>
        <end position="710"/>
    </location>
</feature>
<protein>
    <recommendedName>
        <fullName evidence="1">Ig-like domain-containing protein</fullName>
    </recommendedName>
</protein>
<organism evidence="2 3">
    <name type="scientific">Emticicia aquatilis</name>
    <dbReference type="NCBI Taxonomy" id="1537369"/>
    <lineage>
        <taxon>Bacteria</taxon>
        <taxon>Pseudomonadati</taxon>
        <taxon>Bacteroidota</taxon>
        <taxon>Cytophagia</taxon>
        <taxon>Cytophagales</taxon>
        <taxon>Leadbetterellaceae</taxon>
        <taxon>Emticicia</taxon>
    </lineage>
</organism>
<evidence type="ECO:0000313" key="3">
    <source>
        <dbReference type="Proteomes" id="UP000609064"/>
    </source>
</evidence>
<dbReference type="Pfam" id="PF19081">
    <property type="entry name" value="Ig_7"/>
    <property type="match status" value="4"/>
</dbReference>